<dbReference type="GO" id="GO:0000256">
    <property type="term" value="P:allantoin catabolic process"/>
    <property type="evidence" value="ECO:0007669"/>
    <property type="project" value="InterPro"/>
</dbReference>
<feature type="transmembrane region" description="Helical" evidence="10">
    <location>
        <begin position="28"/>
        <end position="47"/>
    </location>
</feature>
<dbReference type="Proteomes" id="UP001300502">
    <property type="component" value="Unassembled WGS sequence"/>
</dbReference>
<evidence type="ECO:0000313" key="13">
    <source>
        <dbReference type="Proteomes" id="UP001300502"/>
    </source>
</evidence>
<dbReference type="GO" id="GO:0008270">
    <property type="term" value="F:zinc ion binding"/>
    <property type="evidence" value="ECO:0007669"/>
    <property type="project" value="InterPro"/>
</dbReference>
<comment type="cofactor">
    <cofactor evidence="1">
        <name>Zn(2+)</name>
        <dbReference type="ChEBI" id="CHEBI:29105"/>
    </cofactor>
</comment>
<keyword evidence="7" id="KW-0479">Metal-binding</keyword>
<dbReference type="InterPro" id="IPR017593">
    <property type="entry name" value="Allantoinase"/>
</dbReference>
<evidence type="ECO:0000256" key="3">
    <source>
        <dbReference type="ARBA" id="ARBA00008829"/>
    </source>
</evidence>
<dbReference type="Pfam" id="PF01979">
    <property type="entry name" value="Amidohydro_1"/>
    <property type="match status" value="1"/>
</dbReference>
<dbReference type="PANTHER" id="PTHR43668">
    <property type="entry name" value="ALLANTOINASE"/>
    <property type="match status" value="1"/>
</dbReference>
<dbReference type="GO" id="GO:0005737">
    <property type="term" value="C:cytoplasm"/>
    <property type="evidence" value="ECO:0007669"/>
    <property type="project" value="TreeGrafter"/>
</dbReference>
<reference evidence="12 13" key="1">
    <citation type="submission" date="2022-07" db="EMBL/GenBank/DDBJ databases">
        <title>Genome-wide signatures of adaptation to extreme environments.</title>
        <authorList>
            <person name="Cho C.H."/>
            <person name="Yoon H.S."/>
        </authorList>
    </citation>
    <scope>NUCLEOTIDE SEQUENCE [LARGE SCALE GENOMIC DNA]</scope>
    <source>
        <strain evidence="12 13">108.79 E11</strain>
    </source>
</reference>
<dbReference type="GO" id="GO:0004038">
    <property type="term" value="F:allantoinase activity"/>
    <property type="evidence" value="ECO:0007669"/>
    <property type="project" value="UniProtKB-EC"/>
</dbReference>
<dbReference type="InterPro" id="IPR006680">
    <property type="entry name" value="Amidohydro-rel"/>
</dbReference>
<accession>A0AAV9IDZ0</accession>
<dbReference type="Gene3D" id="3.20.20.140">
    <property type="entry name" value="Metal-dependent hydrolases"/>
    <property type="match status" value="1"/>
</dbReference>
<comment type="pathway">
    <text evidence="2">Nitrogen metabolism; (S)-allantoin degradation; allantoate from (S)-allantoin: step 1/1.</text>
</comment>
<dbReference type="SUPFAM" id="SSF51338">
    <property type="entry name" value="Composite domain of metallo-dependent hydrolases"/>
    <property type="match status" value="1"/>
</dbReference>
<evidence type="ECO:0000256" key="8">
    <source>
        <dbReference type="ARBA" id="ARBA00022801"/>
    </source>
</evidence>
<protein>
    <recommendedName>
        <fullName evidence="6">allantoinase</fullName>
        <ecNumber evidence="6">3.5.2.5</ecNumber>
    </recommendedName>
</protein>
<proteinExistence type="inferred from homology"/>
<dbReference type="EC" id="3.5.2.5" evidence="6"/>
<keyword evidence="10" id="KW-0472">Membrane</keyword>
<dbReference type="InterPro" id="IPR050138">
    <property type="entry name" value="DHOase/Allantoinase_Hydrolase"/>
</dbReference>
<keyword evidence="9" id="KW-0862">Zinc</keyword>
<evidence type="ECO:0000256" key="7">
    <source>
        <dbReference type="ARBA" id="ARBA00022723"/>
    </source>
</evidence>
<keyword evidence="10" id="KW-1133">Transmembrane helix</keyword>
<evidence type="ECO:0000256" key="6">
    <source>
        <dbReference type="ARBA" id="ARBA00012863"/>
    </source>
</evidence>
<sequence length="536" mass="58919">MPSTESSNTNRQPFLGLPSSQSVSGFPYLRSFLIVIVAILVTSFLSWKHAKTVHKDAPLLTSSYCRSFSGPSFPFVLRSTRVVTDKGTFPASIFVDSAGFISRVVPGLVEDSTWGCLHDVGNLVVMPGLIDPHVHVNEPGTSSEGFNSATLSAAAGGVTVIFDMPLNSHPACTSYEAIAEKLRVANSRQLWVDVGLIGGMIPGNLETLSDQVFRAGVVALKSFTIDSQAYDFPPVSLDEVEQVMLALKNLSIEERMRYMIHAEIAPPGFSPTDYEGSPSSYMAFMRSRPDSFEVNAVQGLIELSRKTNCPVYIVHISSADAAQLVKQAKEEGIPIFAETCTQYLAFAADDIPDGHPEFKCVPPIRPNGNRKRLLNFLLQDNLFDVIASDHAPATPEEKRLQEGDVRKAYAGISGLQYRLPAVWTALKPYGVSFEQLSHLLSSSAAKVFHIDDIKGRIAPGMEADFVIWDPESFFNVSESNCFYRHKTSAFLGKQFYGEVKETFLRGSRIFKSDAERGRLGNVVLHPRGKIIKNRLS</sequence>
<dbReference type="AlphaFoldDB" id="A0AAV9IDZ0"/>
<comment type="similarity">
    <text evidence="4">Belongs to the metallo-dependent hydrolases superfamily. Allantoinase family.</text>
</comment>
<organism evidence="12 13">
    <name type="scientific">Galdieria yellowstonensis</name>
    <dbReference type="NCBI Taxonomy" id="3028027"/>
    <lineage>
        <taxon>Eukaryota</taxon>
        <taxon>Rhodophyta</taxon>
        <taxon>Bangiophyceae</taxon>
        <taxon>Galdieriales</taxon>
        <taxon>Galdieriaceae</taxon>
        <taxon>Galdieria</taxon>
    </lineage>
</organism>
<dbReference type="PANTHER" id="PTHR43668:SF2">
    <property type="entry name" value="ALLANTOINASE"/>
    <property type="match status" value="1"/>
</dbReference>
<evidence type="ECO:0000256" key="1">
    <source>
        <dbReference type="ARBA" id="ARBA00001947"/>
    </source>
</evidence>
<dbReference type="InterPro" id="IPR032466">
    <property type="entry name" value="Metal_Hydrolase"/>
</dbReference>
<evidence type="ECO:0000256" key="4">
    <source>
        <dbReference type="ARBA" id="ARBA00010368"/>
    </source>
</evidence>
<feature type="domain" description="Amidohydrolase-related" evidence="11">
    <location>
        <begin position="124"/>
        <end position="507"/>
    </location>
</feature>
<dbReference type="EMBL" id="JANCYU010000031">
    <property type="protein sequence ID" value="KAK4525590.1"/>
    <property type="molecule type" value="Genomic_DNA"/>
</dbReference>
<evidence type="ECO:0000256" key="5">
    <source>
        <dbReference type="ARBA" id="ARBA00011881"/>
    </source>
</evidence>
<dbReference type="GO" id="GO:0006145">
    <property type="term" value="P:purine nucleobase catabolic process"/>
    <property type="evidence" value="ECO:0007669"/>
    <property type="project" value="TreeGrafter"/>
</dbReference>
<dbReference type="InterPro" id="IPR011059">
    <property type="entry name" value="Metal-dep_hydrolase_composite"/>
</dbReference>
<dbReference type="FunFam" id="3.20.20.140:FF:000174">
    <property type="entry name" value="Dihydropyrimidinase-related protein 2"/>
    <property type="match status" value="1"/>
</dbReference>
<dbReference type="SUPFAM" id="SSF51556">
    <property type="entry name" value="Metallo-dependent hydrolases"/>
    <property type="match status" value="1"/>
</dbReference>
<comment type="subunit">
    <text evidence="5">Homotetramer.</text>
</comment>
<evidence type="ECO:0000256" key="2">
    <source>
        <dbReference type="ARBA" id="ARBA00004968"/>
    </source>
</evidence>
<name>A0AAV9IDZ0_9RHOD</name>
<evidence type="ECO:0000259" key="11">
    <source>
        <dbReference type="Pfam" id="PF01979"/>
    </source>
</evidence>
<dbReference type="NCBIfam" id="TIGR03178">
    <property type="entry name" value="allantoinase"/>
    <property type="match status" value="1"/>
</dbReference>
<keyword evidence="8" id="KW-0378">Hydrolase</keyword>
<dbReference type="PROSITE" id="PS00482">
    <property type="entry name" value="DIHYDROOROTASE_1"/>
    <property type="match status" value="1"/>
</dbReference>
<dbReference type="GO" id="GO:0050897">
    <property type="term" value="F:cobalt ion binding"/>
    <property type="evidence" value="ECO:0007669"/>
    <property type="project" value="InterPro"/>
</dbReference>
<evidence type="ECO:0000256" key="9">
    <source>
        <dbReference type="ARBA" id="ARBA00022833"/>
    </source>
</evidence>
<evidence type="ECO:0000313" key="12">
    <source>
        <dbReference type="EMBL" id="KAK4525590.1"/>
    </source>
</evidence>
<evidence type="ECO:0000256" key="10">
    <source>
        <dbReference type="SAM" id="Phobius"/>
    </source>
</evidence>
<dbReference type="InterPro" id="IPR002195">
    <property type="entry name" value="Dihydroorotase_CS"/>
</dbReference>
<keyword evidence="10" id="KW-0812">Transmembrane</keyword>
<gene>
    <name evidence="12" type="ORF">GAYE_SCF13G3499</name>
</gene>
<comment type="similarity">
    <text evidence="3">Belongs to the metallo-dependent hydrolases superfamily. Hydantoinase/dihydropyrimidinase family.</text>
</comment>
<keyword evidence="13" id="KW-1185">Reference proteome</keyword>
<comment type="caution">
    <text evidence="12">The sequence shown here is derived from an EMBL/GenBank/DDBJ whole genome shotgun (WGS) entry which is preliminary data.</text>
</comment>